<evidence type="ECO:0000313" key="2">
    <source>
        <dbReference type="Proteomes" id="UP000217289"/>
    </source>
</evidence>
<protein>
    <recommendedName>
        <fullName evidence="3">ATPase AAA-type core domain-containing protein</fullName>
    </recommendedName>
</protein>
<accession>A0A250I9C2</accession>
<sequence length="426" mass="47798">MKLTQLRIHRYRDVAPGSTLAFSPTLNLVLGENGTGRTTLLDLLARAIASDFSGLLHEEFSLEYALAFPGMDLHVRVRNERAAVAPAAPGVQALVRSQEPASEAPLDPFMELTIQLHAPAARLVMRANAEGVSWEVDGQPAYSQNMYWSLLDRTVWVVLFLAAQRLAPELKERLKELLRHTFLLAPARFDESLGMFERIGQSQFAMEMRGEDVFPLGLMSLPTWLPGVLRERAAQATTTGHIDVRHDEFDRSFLARFVTLAGLGAGRFRVELLDKRSYDNGGRLEFGQFGFEFTRKDGSVLSREHLSHGQKRLLSLLYYLDVNEDFVIADELANGLHPRWVEGCVRELGDRQSFLTSQNPLLFDYVSFGSYEELHSSLIHCGLAMHEGHERKAWTNPPADVAARLFADYARGGTPLGTLLRLHGLW</sequence>
<dbReference type="OrthoDB" id="5525775at2"/>
<dbReference type="Gene3D" id="3.40.50.300">
    <property type="entry name" value="P-loop containing nucleotide triphosphate hydrolases"/>
    <property type="match status" value="2"/>
</dbReference>
<dbReference type="RefSeq" id="WP_095976353.1">
    <property type="nucleotide sequence ID" value="NZ_CP022163.1"/>
</dbReference>
<dbReference type="KEGG" id="mbd:MEBOL_001010"/>
<dbReference type="EMBL" id="CP022163">
    <property type="protein sequence ID" value="ATB27566.1"/>
    <property type="molecule type" value="Genomic_DNA"/>
</dbReference>
<evidence type="ECO:0008006" key="3">
    <source>
        <dbReference type="Google" id="ProtNLM"/>
    </source>
</evidence>
<organism evidence="1 2">
    <name type="scientific">Melittangium boletus DSM 14713</name>
    <dbReference type="NCBI Taxonomy" id="1294270"/>
    <lineage>
        <taxon>Bacteria</taxon>
        <taxon>Pseudomonadati</taxon>
        <taxon>Myxococcota</taxon>
        <taxon>Myxococcia</taxon>
        <taxon>Myxococcales</taxon>
        <taxon>Cystobacterineae</taxon>
        <taxon>Archangiaceae</taxon>
        <taxon>Melittangium</taxon>
    </lineage>
</organism>
<reference evidence="1 2" key="1">
    <citation type="submission" date="2017-06" db="EMBL/GenBank/DDBJ databases">
        <authorList>
            <person name="Kim H.J."/>
            <person name="Triplett B.A."/>
        </authorList>
    </citation>
    <scope>NUCLEOTIDE SEQUENCE [LARGE SCALE GENOMIC DNA]</scope>
    <source>
        <strain evidence="1 2">DSM 14713</strain>
    </source>
</reference>
<dbReference type="AlphaFoldDB" id="A0A250I9C2"/>
<dbReference type="InterPro" id="IPR027417">
    <property type="entry name" value="P-loop_NTPase"/>
</dbReference>
<dbReference type="SUPFAM" id="SSF52540">
    <property type="entry name" value="P-loop containing nucleoside triphosphate hydrolases"/>
    <property type="match status" value="1"/>
</dbReference>
<dbReference type="Proteomes" id="UP000217289">
    <property type="component" value="Chromosome"/>
</dbReference>
<name>A0A250I9C2_9BACT</name>
<gene>
    <name evidence="1" type="ORF">MEBOL_001010</name>
</gene>
<evidence type="ECO:0000313" key="1">
    <source>
        <dbReference type="EMBL" id="ATB27566.1"/>
    </source>
</evidence>
<keyword evidence="2" id="KW-1185">Reference proteome</keyword>
<proteinExistence type="predicted"/>